<protein>
    <submittedName>
        <fullName evidence="1">Uncharacterized protein</fullName>
    </submittedName>
</protein>
<reference evidence="1 2" key="1">
    <citation type="journal article" date="2012" name="J. Bacteriol.">
        <title>Draft Genome Sequence of Plant Growth-Promoting Rhizobium Mesorhizobium amorphae, Isolated from Zinc-Lead Mine Tailings.</title>
        <authorList>
            <person name="Hao X."/>
            <person name="Lin Y."/>
            <person name="Johnstone L."/>
            <person name="Baltrus D.A."/>
            <person name="Miller S.J."/>
            <person name="Wei G."/>
            <person name="Rensing C."/>
        </authorList>
    </citation>
    <scope>NUCLEOTIDE SEQUENCE [LARGE SCALE GENOMIC DNA]</scope>
    <source>
        <strain evidence="1 2">CCNWGS0123</strain>
    </source>
</reference>
<evidence type="ECO:0000313" key="1">
    <source>
        <dbReference type="EMBL" id="EHH04880.1"/>
    </source>
</evidence>
<organism evidence="1 2">
    <name type="scientific">Mesorhizobium amorphae CCNWGS0123</name>
    <dbReference type="NCBI Taxonomy" id="1082933"/>
    <lineage>
        <taxon>Bacteria</taxon>
        <taxon>Pseudomonadati</taxon>
        <taxon>Pseudomonadota</taxon>
        <taxon>Alphaproteobacteria</taxon>
        <taxon>Hyphomicrobiales</taxon>
        <taxon>Phyllobacteriaceae</taxon>
        <taxon>Mesorhizobium</taxon>
    </lineage>
</organism>
<sequence>MQWKPSKRYSCRSADQPDVQQKLLIFERRLSAFCFQWPQINQMASDYRKT</sequence>
<gene>
    <name evidence="1" type="ORF">MEA186_30906</name>
</gene>
<dbReference type="AlphaFoldDB" id="G6YJK3"/>
<accession>G6YJK3</accession>
<dbReference type="Proteomes" id="UP000002949">
    <property type="component" value="Unassembled WGS sequence"/>
</dbReference>
<name>G6YJK3_9HYPH</name>
<feature type="non-terminal residue" evidence="1">
    <location>
        <position position="50"/>
    </location>
</feature>
<keyword evidence="2" id="KW-1185">Reference proteome</keyword>
<proteinExistence type="predicted"/>
<evidence type="ECO:0000313" key="2">
    <source>
        <dbReference type="Proteomes" id="UP000002949"/>
    </source>
</evidence>
<dbReference type="EMBL" id="AGSN01000218">
    <property type="protein sequence ID" value="EHH04880.1"/>
    <property type="molecule type" value="Genomic_DNA"/>
</dbReference>